<keyword evidence="5" id="KW-0460">Magnesium</keyword>
<evidence type="ECO:0000259" key="6">
    <source>
        <dbReference type="Pfam" id="PF03372"/>
    </source>
</evidence>
<accession>A0A381Q630</accession>
<dbReference type="Gene3D" id="3.60.10.10">
    <property type="entry name" value="Endonuclease/exonuclease/phosphatase"/>
    <property type="match status" value="1"/>
</dbReference>
<evidence type="ECO:0000256" key="2">
    <source>
        <dbReference type="ARBA" id="ARBA00007092"/>
    </source>
</evidence>
<protein>
    <recommendedName>
        <fullName evidence="6">Endonuclease/exonuclease/phosphatase domain-containing protein</fullName>
    </recommendedName>
</protein>
<dbReference type="GO" id="GO:0008311">
    <property type="term" value="F:double-stranded DNA 3'-5' DNA exonuclease activity"/>
    <property type="evidence" value="ECO:0007669"/>
    <property type="project" value="InterPro"/>
</dbReference>
<dbReference type="PANTHER" id="PTHR43250">
    <property type="entry name" value="EXODEOXYRIBONUCLEASE III"/>
    <property type="match status" value="1"/>
</dbReference>
<dbReference type="InterPro" id="IPR004808">
    <property type="entry name" value="AP_endonuc_1"/>
</dbReference>
<reference evidence="7" key="1">
    <citation type="submission" date="2018-05" db="EMBL/GenBank/DDBJ databases">
        <authorList>
            <person name="Lanie J.A."/>
            <person name="Ng W.-L."/>
            <person name="Kazmierczak K.M."/>
            <person name="Andrzejewski T.M."/>
            <person name="Davidsen T.M."/>
            <person name="Wayne K.J."/>
            <person name="Tettelin H."/>
            <person name="Glass J.I."/>
            <person name="Rusch D."/>
            <person name="Podicherti R."/>
            <person name="Tsui H.-C.T."/>
            <person name="Winkler M.E."/>
        </authorList>
    </citation>
    <scope>NUCLEOTIDE SEQUENCE</scope>
</reference>
<keyword evidence="4" id="KW-0378">Hydrolase</keyword>
<proteinExistence type="inferred from homology"/>
<dbReference type="EMBL" id="UINC01001192">
    <property type="protein sequence ID" value="SUZ73829.1"/>
    <property type="molecule type" value="Genomic_DNA"/>
</dbReference>
<organism evidence="7">
    <name type="scientific">marine metagenome</name>
    <dbReference type="NCBI Taxonomy" id="408172"/>
    <lineage>
        <taxon>unclassified sequences</taxon>
        <taxon>metagenomes</taxon>
        <taxon>ecological metagenomes</taxon>
    </lineage>
</organism>
<feature type="domain" description="Endonuclease/exonuclease/phosphatase" evidence="6">
    <location>
        <begin position="4"/>
        <end position="250"/>
    </location>
</feature>
<dbReference type="AlphaFoldDB" id="A0A381Q630"/>
<dbReference type="CDD" id="cd09086">
    <property type="entry name" value="ExoIII-like_AP-endo"/>
    <property type="match status" value="1"/>
</dbReference>
<gene>
    <name evidence="7" type="ORF">METZ01_LOCUS26683</name>
</gene>
<dbReference type="InterPro" id="IPR020847">
    <property type="entry name" value="AP_endonuclease_F1_BS"/>
</dbReference>
<dbReference type="GO" id="GO:0004519">
    <property type="term" value="F:endonuclease activity"/>
    <property type="evidence" value="ECO:0007669"/>
    <property type="project" value="InterPro"/>
</dbReference>
<dbReference type="InterPro" id="IPR036691">
    <property type="entry name" value="Endo/exonu/phosph_ase_sf"/>
</dbReference>
<dbReference type="InterPro" id="IPR037493">
    <property type="entry name" value="ExoIII-like"/>
</dbReference>
<dbReference type="PANTHER" id="PTHR43250:SF2">
    <property type="entry name" value="EXODEOXYRIBONUCLEASE III"/>
    <property type="match status" value="1"/>
</dbReference>
<dbReference type="SUPFAM" id="SSF56219">
    <property type="entry name" value="DNase I-like"/>
    <property type="match status" value="1"/>
</dbReference>
<sequence>MRIVTWNVNSLKARIDRVEAWIRAVGPDVLCLQETKMADPAFPHERFEALGYESAHHGEGQWNGVAVISRVGLADVRPGFADGRADPDPDARILWATCGGVRVASCYVPNGREVDHDHYRYKLDWLGRLHDDLVANTDPADQPVVVVGDFNVAPDNRDVWDPTALEGMTHVTAPERDALARLVALGFTDVFRERFEGDGLHSWWDYRGGAFYKRMGMRIDLVYASAPAAAALDFIVVDRNERKGEKPSDHAPVVAEFTLV</sequence>
<name>A0A381Q630_9ZZZZ</name>
<dbReference type="Pfam" id="PF03372">
    <property type="entry name" value="Exo_endo_phos"/>
    <property type="match status" value="1"/>
</dbReference>
<evidence type="ECO:0000313" key="7">
    <source>
        <dbReference type="EMBL" id="SUZ73829.1"/>
    </source>
</evidence>
<evidence type="ECO:0000256" key="3">
    <source>
        <dbReference type="ARBA" id="ARBA00022723"/>
    </source>
</evidence>
<evidence type="ECO:0000256" key="5">
    <source>
        <dbReference type="ARBA" id="ARBA00022842"/>
    </source>
</evidence>
<dbReference type="InterPro" id="IPR005135">
    <property type="entry name" value="Endo/exonuclease/phosphatase"/>
</dbReference>
<dbReference type="GO" id="GO:0006281">
    <property type="term" value="P:DNA repair"/>
    <property type="evidence" value="ECO:0007669"/>
    <property type="project" value="InterPro"/>
</dbReference>
<evidence type="ECO:0000256" key="1">
    <source>
        <dbReference type="ARBA" id="ARBA00001946"/>
    </source>
</evidence>
<comment type="similarity">
    <text evidence="2">Belongs to the DNA repair enzymes AP/ExoA family.</text>
</comment>
<dbReference type="NCBIfam" id="TIGR00195">
    <property type="entry name" value="exoDNase_III"/>
    <property type="match status" value="1"/>
</dbReference>
<dbReference type="PROSITE" id="PS51435">
    <property type="entry name" value="AP_NUCLEASE_F1_4"/>
    <property type="match status" value="1"/>
</dbReference>
<dbReference type="NCBIfam" id="TIGR00633">
    <property type="entry name" value="xth"/>
    <property type="match status" value="1"/>
</dbReference>
<comment type="cofactor">
    <cofactor evidence="1">
        <name>Mg(2+)</name>
        <dbReference type="ChEBI" id="CHEBI:18420"/>
    </cofactor>
</comment>
<dbReference type="GO" id="GO:0046872">
    <property type="term" value="F:metal ion binding"/>
    <property type="evidence" value="ECO:0007669"/>
    <property type="project" value="UniProtKB-KW"/>
</dbReference>
<evidence type="ECO:0000256" key="4">
    <source>
        <dbReference type="ARBA" id="ARBA00022801"/>
    </source>
</evidence>
<keyword evidence="3" id="KW-0479">Metal-binding</keyword>
<dbReference type="PROSITE" id="PS00726">
    <property type="entry name" value="AP_NUCLEASE_F1_1"/>
    <property type="match status" value="1"/>
</dbReference>
<dbReference type="GO" id="GO:0003677">
    <property type="term" value="F:DNA binding"/>
    <property type="evidence" value="ECO:0007669"/>
    <property type="project" value="InterPro"/>
</dbReference>